<organism evidence="4 5">
    <name type="scientific">Pan troglodytes</name>
    <name type="common">Chimpanzee</name>
    <dbReference type="NCBI Taxonomy" id="9598"/>
    <lineage>
        <taxon>Eukaryota</taxon>
        <taxon>Metazoa</taxon>
        <taxon>Chordata</taxon>
        <taxon>Craniata</taxon>
        <taxon>Vertebrata</taxon>
        <taxon>Euteleostomi</taxon>
        <taxon>Mammalia</taxon>
        <taxon>Eutheria</taxon>
        <taxon>Euarchontoglires</taxon>
        <taxon>Primates</taxon>
        <taxon>Haplorrhini</taxon>
        <taxon>Catarrhini</taxon>
        <taxon>Hominidae</taxon>
        <taxon>Pan</taxon>
    </lineage>
</organism>
<evidence type="ECO:0000256" key="1">
    <source>
        <dbReference type="ARBA" id="ARBA00022845"/>
    </source>
</evidence>
<accession>A0A2J8MEJ3</accession>
<evidence type="ECO:0000313" key="5">
    <source>
        <dbReference type="Proteomes" id="UP000236370"/>
    </source>
</evidence>
<sequence length="170" mass="19519">MNKHQKPVLTGQRFKTRKRDEKEKFEPTVFRDTLVQGLNEAGDDLEAVAKFLDSTGSRLDYRRYADTLFDILVAGSMLAPGGTRIDDGDKTKMTNHCVFSANEDHETIRNYAQVFNKLIRRYKYLEKAFEDEMKKPFPKQSRQSWRCCRGFCWAMAPCPPPSSPVSSPTA</sequence>
<evidence type="ECO:0000256" key="2">
    <source>
        <dbReference type="SAM" id="MobiDB-lite"/>
    </source>
</evidence>
<dbReference type="InterPro" id="IPR051245">
    <property type="entry name" value="eIF5-mimic_regulator"/>
</dbReference>
<name>A0A2J8MEJ3_PANTR</name>
<proteinExistence type="predicted"/>
<dbReference type="Proteomes" id="UP000236370">
    <property type="component" value="Unassembled WGS sequence"/>
</dbReference>
<dbReference type="SMR" id="A0A2J8MEJ3"/>
<dbReference type="AlphaFoldDB" id="A0A2J8MEJ3"/>
<evidence type="ECO:0000259" key="3">
    <source>
        <dbReference type="Pfam" id="PF25504"/>
    </source>
</evidence>
<dbReference type="PANTHER" id="PTHR14208">
    <property type="entry name" value="BASIC LEUCINE ZIPPER AND W2 DOMAIN-CONTAINING PROTEIN"/>
    <property type="match status" value="1"/>
</dbReference>
<gene>
    <name evidence="4" type="ORF">CK820_G0021318</name>
</gene>
<protein>
    <submittedName>
        <fullName evidence="4">BZW2 isoform 7</fullName>
    </submittedName>
</protein>
<reference evidence="4 5" key="1">
    <citation type="submission" date="2017-12" db="EMBL/GenBank/DDBJ databases">
        <title>High-resolution comparative analysis of great ape genomes.</title>
        <authorList>
            <person name="Pollen A."/>
            <person name="Hastie A."/>
            <person name="Hormozdiari F."/>
            <person name="Dougherty M."/>
            <person name="Liu R."/>
            <person name="Chaisson M."/>
            <person name="Hoppe E."/>
            <person name="Hill C."/>
            <person name="Pang A."/>
            <person name="Hillier L."/>
            <person name="Baker C."/>
            <person name="Armstrong J."/>
            <person name="Shendure J."/>
            <person name="Paten B."/>
            <person name="Wilson R."/>
            <person name="Chao H."/>
            <person name="Schneider V."/>
            <person name="Ventura M."/>
            <person name="Kronenberg Z."/>
            <person name="Murali S."/>
            <person name="Gordon D."/>
            <person name="Cantsilieris S."/>
            <person name="Munson K."/>
            <person name="Nelson B."/>
            <person name="Raja A."/>
            <person name="Underwood J."/>
            <person name="Diekhans M."/>
            <person name="Fiddes I."/>
            <person name="Haussler D."/>
            <person name="Eichler E."/>
        </authorList>
    </citation>
    <scope>NUCLEOTIDE SEQUENCE [LARGE SCALE GENOMIC DNA]</scope>
    <source>
        <strain evidence="4">Yerkes chimp pedigree #C0471</strain>
    </source>
</reference>
<feature type="region of interest" description="Disordered" evidence="2">
    <location>
        <begin position="1"/>
        <end position="22"/>
    </location>
</feature>
<dbReference type="Pfam" id="PF25504">
    <property type="entry name" value="HEAT_5MP1_2"/>
    <property type="match status" value="1"/>
</dbReference>
<dbReference type="InterPro" id="IPR057397">
    <property type="entry name" value="HEAT_5MP1_2"/>
</dbReference>
<keyword evidence="1" id="KW-0810">Translation regulation</keyword>
<feature type="domain" description="5MP1/2-like HEAT" evidence="3">
    <location>
        <begin position="14"/>
        <end position="135"/>
    </location>
</feature>
<evidence type="ECO:0000313" key="4">
    <source>
        <dbReference type="EMBL" id="PNI57939.1"/>
    </source>
</evidence>
<comment type="caution">
    <text evidence="4">The sequence shown here is derived from an EMBL/GenBank/DDBJ whole genome shotgun (WGS) entry which is preliminary data.</text>
</comment>
<dbReference type="EMBL" id="NBAG03000259">
    <property type="protein sequence ID" value="PNI57939.1"/>
    <property type="molecule type" value="Genomic_DNA"/>
</dbReference>
<dbReference type="PANTHER" id="PTHR14208:SF7">
    <property type="entry name" value="EIF5-MIMIC PROTEIN 1"/>
    <property type="match status" value="1"/>
</dbReference>
<dbReference type="GO" id="GO:0006417">
    <property type="term" value="P:regulation of translation"/>
    <property type="evidence" value="ECO:0007669"/>
    <property type="project" value="UniProtKB-KW"/>
</dbReference>